<protein>
    <submittedName>
        <fullName evidence="1">Uncharacterized protein</fullName>
    </submittedName>
</protein>
<accession>A0A367RET6</accession>
<gene>
    <name evidence="1" type="ORF">A6769_20025</name>
</gene>
<organism evidence="1 2">
    <name type="scientific">Nostoc punctiforme NIES-2108</name>
    <dbReference type="NCBI Taxonomy" id="1356359"/>
    <lineage>
        <taxon>Bacteria</taxon>
        <taxon>Bacillati</taxon>
        <taxon>Cyanobacteriota</taxon>
        <taxon>Cyanophyceae</taxon>
        <taxon>Nostocales</taxon>
        <taxon>Nostocaceae</taxon>
        <taxon>Nostoc</taxon>
    </lineage>
</organism>
<sequence>MLVRPGFLLAIARSSIIIHERCLRRATPTLDFRDFQLKKYSIVVYAEEAEEAEEKESATMKM</sequence>
<dbReference type="EMBL" id="LXQE01000153">
    <property type="protein sequence ID" value="RCJ35047.1"/>
    <property type="molecule type" value="Genomic_DNA"/>
</dbReference>
<name>A0A367RET6_NOSPU</name>
<evidence type="ECO:0000313" key="1">
    <source>
        <dbReference type="EMBL" id="RCJ35047.1"/>
    </source>
</evidence>
<evidence type="ECO:0000313" key="2">
    <source>
        <dbReference type="Proteomes" id="UP000252085"/>
    </source>
</evidence>
<proteinExistence type="predicted"/>
<comment type="caution">
    <text evidence="1">The sequence shown here is derived from an EMBL/GenBank/DDBJ whole genome shotgun (WGS) entry which is preliminary data.</text>
</comment>
<dbReference type="Proteomes" id="UP000252085">
    <property type="component" value="Unassembled WGS sequence"/>
</dbReference>
<dbReference type="AlphaFoldDB" id="A0A367RET6"/>
<reference evidence="1 2" key="1">
    <citation type="submission" date="2016-04" db="EMBL/GenBank/DDBJ databases">
        <authorList>
            <person name="Evans L.H."/>
            <person name="Alamgir A."/>
            <person name="Owens N."/>
            <person name="Weber N.D."/>
            <person name="Virtaneva K."/>
            <person name="Barbian K."/>
            <person name="Babar A."/>
            <person name="Rosenke K."/>
        </authorList>
    </citation>
    <scope>NUCLEOTIDE SEQUENCE [LARGE SCALE GENOMIC DNA]</scope>
    <source>
        <strain evidence="1">NIES-2108</strain>
    </source>
</reference>